<dbReference type="PANTHER" id="PTHR45631">
    <property type="entry name" value="OS07G0107800 PROTEIN-RELATED"/>
    <property type="match status" value="1"/>
</dbReference>
<keyword evidence="4" id="KW-1185">Reference proteome</keyword>
<name>A0A0Q3EKY9_BRADI</name>
<evidence type="ECO:0000256" key="1">
    <source>
        <dbReference type="SAM" id="MobiDB-lite"/>
    </source>
</evidence>
<dbReference type="Gene3D" id="3.80.10.10">
    <property type="entry name" value="Ribonuclease Inhibitor"/>
    <property type="match status" value="1"/>
</dbReference>
<reference evidence="2 3" key="1">
    <citation type="journal article" date="2010" name="Nature">
        <title>Genome sequencing and analysis of the model grass Brachypodium distachyon.</title>
        <authorList>
            <consortium name="International Brachypodium Initiative"/>
        </authorList>
    </citation>
    <scope>NUCLEOTIDE SEQUENCE [LARGE SCALE GENOMIC DNA]</scope>
    <source>
        <strain evidence="2 3">Bd21</strain>
    </source>
</reference>
<dbReference type="SUPFAM" id="SSF52058">
    <property type="entry name" value="L domain-like"/>
    <property type="match status" value="1"/>
</dbReference>
<dbReference type="EMBL" id="CM000883">
    <property type="protein sequence ID" value="KQJ88270.1"/>
    <property type="molecule type" value="Genomic_DNA"/>
</dbReference>
<sequence>EAAFGGGEAGSGGAASPAAREGGGVASGGVASPAAPEGGDATIEGEEEQLLKAATTTTTSSSSKRPRGQGASSHGHGRQGKIYKYVSIDPGSPDAPIMHALALSFASGHVQGGDPCLPSPWSWVQCTASKPQPRVVSIDLSGKNLTGSIPPELAALPCLVQIRLDNNMLTGPIPDLSAASNL</sequence>
<dbReference type="AlphaFoldDB" id="A0A0Q3EKY9"/>
<dbReference type="PANTHER" id="PTHR45631:SF19">
    <property type="entry name" value="PROTEIN KINASE DOMAIN-CONTAINING PROTEIN"/>
    <property type="match status" value="1"/>
</dbReference>
<proteinExistence type="predicted"/>
<organism evidence="2">
    <name type="scientific">Brachypodium distachyon</name>
    <name type="common">Purple false brome</name>
    <name type="synonym">Trachynia distachya</name>
    <dbReference type="NCBI Taxonomy" id="15368"/>
    <lineage>
        <taxon>Eukaryota</taxon>
        <taxon>Viridiplantae</taxon>
        <taxon>Streptophyta</taxon>
        <taxon>Embryophyta</taxon>
        <taxon>Tracheophyta</taxon>
        <taxon>Spermatophyta</taxon>
        <taxon>Magnoliopsida</taxon>
        <taxon>Liliopsida</taxon>
        <taxon>Poales</taxon>
        <taxon>Poaceae</taxon>
        <taxon>BOP clade</taxon>
        <taxon>Pooideae</taxon>
        <taxon>Stipodae</taxon>
        <taxon>Brachypodieae</taxon>
        <taxon>Brachypodium</taxon>
    </lineage>
</organism>
<dbReference type="STRING" id="15368.A0A0Q3EKY9"/>
<dbReference type="OrthoDB" id="544346at2759"/>
<reference evidence="2" key="2">
    <citation type="submission" date="2017-06" db="EMBL/GenBank/DDBJ databases">
        <title>WGS assembly of Brachypodium distachyon.</title>
        <authorList>
            <consortium name="The International Brachypodium Initiative"/>
            <person name="Lucas S."/>
            <person name="Harmon-Smith M."/>
            <person name="Lail K."/>
            <person name="Tice H."/>
            <person name="Grimwood J."/>
            <person name="Bruce D."/>
            <person name="Barry K."/>
            <person name="Shu S."/>
            <person name="Lindquist E."/>
            <person name="Wang M."/>
            <person name="Pitluck S."/>
            <person name="Vogel J.P."/>
            <person name="Garvin D.F."/>
            <person name="Mockler T.C."/>
            <person name="Schmutz J."/>
            <person name="Rokhsar D."/>
            <person name="Bevan M.W."/>
        </authorList>
    </citation>
    <scope>NUCLEOTIDE SEQUENCE</scope>
    <source>
        <strain evidence="2">Bd21</strain>
    </source>
</reference>
<feature type="compositionally biased region" description="Gly residues" evidence="1">
    <location>
        <begin position="1"/>
        <end position="13"/>
    </location>
</feature>
<accession>A0A0Q3EKY9</accession>
<evidence type="ECO:0000313" key="4">
    <source>
        <dbReference type="Proteomes" id="UP000008810"/>
    </source>
</evidence>
<protein>
    <recommendedName>
        <fullName evidence="5">Leucine-rich repeat-containing N-terminal plant-type domain-containing protein</fullName>
    </recommendedName>
</protein>
<evidence type="ECO:0008006" key="5">
    <source>
        <dbReference type="Google" id="ProtNLM"/>
    </source>
</evidence>
<feature type="compositionally biased region" description="Low complexity" evidence="1">
    <location>
        <begin position="28"/>
        <end position="39"/>
    </location>
</feature>
<evidence type="ECO:0000313" key="2">
    <source>
        <dbReference type="EMBL" id="KQJ88270.1"/>
    </source>
</evidence>
<dbReference type="InterPro" id="IPR032675">
    <property type="entry name" value="LRR_dom_sf"/>
</dbReference>
<dbReference type="Gramene" id="KQJ88270">
    <property type="protein sequence ID" value="KQJ88270"/>
    <property type="gene ID" value="BRADI_4g16682v3"/>
</dbReference>
<feature type="non-terminal residue" evidence="2">
    <location>
        <position position="1"/>
    </location>
</feature>
<reference evidence="3" key="3">
    <citation type="submission" date="2018-08" db="UniProtKB">
        <authorList>
            <consortium name="EnsemblPlants"/>
        </authorList>
    </citation>
    <scope>IDENTIFICATION</scope>
    <source>
        <strain evidence="3">cv. Bd21</strain>
    </source>
</reference>
<dbReference type="EnsemblPlants" id="KQJ88270">
    <property type="protein sequence ID" value="KQJ88270"/>
    <property type="gene ID" value="BRADI_4g16682v3"/>
</dbReference>
<gene>
    <name evidence="2" type="ORF">BRADI_4g16682v3</name>
</gene>
<dbReference type="InParanoid" id="A0A0Q3EKY9"/>
<dbReference type="Proteomes" id="UP000008810">
    <property type="component" value="Chromosome 4"/>
</dbReference>
<evidence type="ECO:0000313" key="3">
    <source>
        <dbReference type="EnsemblPlants" id="KQJ88270"/>
    </source>
</evidence>
<feature type="region of interest" description="Disordered" evidence="1">
    <location>
        <begin position="1"/>
        <end position="80"/>
    </location>
</feature>